<dbReference type="Proteomes" id="UP000007575">
    <property type="component" value="Chromosome"/>
</dbReference>
<dbReference type="HOGENOM" id="CLU_3342860_0_0_0"/>
<name>H8GU81_DEIGI</name>
<keyword evidence="2" id="KW-1185">Reference proteome</keyword>
<evidence type="ECO:0000313" key="2">
    <source>
        <dbReference type="Proteomes" id="UP000007575"/>
    </source>
</evidence>
<reference evidence="1 2" key="1">
    <citation type="journal article" date="2012" name="PLoS ONE">
        <title>Genome sequence and transcriptome analysis of the radioresistant bacterium Deinococcus gobiensis: insights into the extreme environmental adaptations.</title>
        <authorList>
            <person name="Yuan M."/>
            <person name="Chen M."/>
            <person name="Zhang W."/>
            <person name="Lu W."/>
            <person name="Wang J."/>
            <person name="Yang M."/>
            <person name="Zhao P."/>
            <person name="Tang R."/>
            <person name="Li X."/>
            <person name="Hao Y."/>
            <person name="Zhou Z."/>
            <person name="Zhan Y."/>
            <person name="Yu H."/>
            <person name="Teng C."/>
            <person name="Yan Y."/>
            <person name="Ping S."/>
            <person name="Wang Y."/>
            <person name="Lin M."/>
        </authorList>
    </citation>
    <scope>NUCLEOTIDE SEQUENCE [LARGE SCALE GENOMIC DNA]</scope>
    <source>
        <strain evidence="1 2">I-0</strain>
    </source>
</reference>
<dbReference type="AlphaFoldDB" id="H8GU81"/>
<dbReference type="PATRIC" id="fig|745776.4.peg.1520"/>
<protein>
    <submittedName>
        <fullName evidence="1">Uncharacterized protein</fullName>
    </submittedName>
</protein>
<dbReference type="KEGG" id="dgo:DGo_CA1478"/>
<accession>H8GU81</accession>
<gene>
    <name evidence="1" type="ordered locus">DGo_CA1478</name>
</gene>
<organism evidence="1 2">
    <name type="scientific">Deinococcus gobiensis (strain DSM 21396 / JCM 16679 / CGMCC 1.7299 / I-0)</name>
    <dbReference type="NCBI Taxonomy" id="745776"/>
    <lineage>
        <taxon>Bacteria</taxon>
        <taxon>Thermotogati</taxon>
        <taxon>Deinococcota</taxon>
        <taxon>Deinococci</taxon>
        <taxon>Deinococcales</taxon>
        <taxon>Deinococcaceae</taxon>
        <taxon>Deinococcus</taxon>
    </lineage>
</organism>
<dbReference type="EMBL" id="CP002191">
    <property type="protein sequence ID" value="AFD25405.1"/>
    <property type="molecule type" value="Genomic_DNA"/>
</dbReference>
<sequence>MIGAHLRWEGGEAAFVETGWRGRGIEEALAREVAGRQ</sequence>
<evidence type="ECO:0000313" key="1">
    <source>
        <dbReference type="EMBL" id="AFD25405.1"/>
    </source>
</evidence>
<dbReference type="STRING" id="745776.DGo_CA1478"/>
<proteinExistence type="predicted"/>